<proteinExistence type="inferred from homology"/>
<reference evidence="4 5" key="1">
    <citation type="submission" date="2015-11" db="EMBL/GenBank/DDBJ databases">
        <title>Genomic analysis of 38 Legionella species identifies large and diverse effector repertoires.</title>
        <authorList>
            <person name="Burstein D."/>
            <person name="Amaro F."/>
            <person name="Zusman T."/>
            <person name="Lifshitz Z."/>
            <person name="Cohen O."/>
            <person name="Gilbert J.A."/>
            <person name="Pupko T."/>
            <person name="Shuman H.A."/>
            <person name="Segal G."/>
        </authorList>
    </citation>
    <scope>NUCLEOTIDE SEQUENCE [LARGE SCALE GENOMIC DNA]</scope>
    <source>
        <strain evidence="4 5">Bercovier 4</strain>
    </source>
</reference>
<evidence type="ECO:0000313" key="5">
    <source>
        <dbReference type="Proteomes" id="UP000054761"/>
    </source>
</evidence>
<evidence type="ECO:0000313" key="4">
    <source>
        <dbReference type="EMBL" id="KTD14949.1"/>
    </source>
</evidence>
<keyword evidence="2" id="KW-1133">Transmembrane helix</keyword>
<sequence length="363" mass="40587">MAFLNKMHTQPAILKWFRQILRKKILMIFLIAIVIYAAGKMFYGARSDAVDNKPNKLVEVEKVKQQDLQQTVNLLGTIKPKHVTTLLAKGNGMLDTLIPTGQKVKKGTLIAEMKNPELENSVQLSQNAESLARVQYERLNTLISKGYVSAKEAEEKKQIWIEAQKELSKAKIELDNLRFYAPFNGIIGAYKKREGTQINNGEAVVTLYDPSSLVVDVDIPCSNLRTVNAGQAVKILGKTYALNHFQKMLDEETHMCPADIDFQCENCLMGSTIPIELVVAEKKNTIVVPFQALFLKNGQPFVYLVKKGKIVLVAVKTGLQQKDKIEILTGLKPGQQLVIKGQERLYPDMPVDIYQSATARTVG</sequence>
<organism evidence="4 5">
    <name type="scientific">Legionella israelensis</name>
    <dbReference type="NCBI Taxonomy" id="454"/>
    <lineage>
        <taxon>Bacteria</taxon>
        <taxon>Pseudomonadati</taxon>
        <taxon>Pseudomonadota</taxon>
        <taxon>Gammaproteobacteria</taxon>
        <taxon>Legionellales</taxon>
        <taxon>Legionellaceae</taxon>
        <taxon>Legionella</taxon>
    </lineage>
</organism>
<dbReference type="PATRIC" id="fig|454.4.peg.2511"/>
<dbReference type="NCBIfam" id="TIGR01730">
    <property type="entry name" value="RND_mfp"/>
    <property type="match status" value="1"/>
</dbReference>
<keyword evidence="2" id="KW-0472">Membrane</keyword>
<protein>
    <submittedName>
        <fullName evidence="4">Efflux protein</fullName>
    </submittedName>
</protein>
<evidence type="ECO:0000256" key="2">
    <source>
        <dbReference type="SAM" id="Phobius"/>
    </source>
</evidence>
<dbReference type="Gene3D" id="2.40.420.20">
    <property type="match status" value="1"/>
</dbReference>
<dbReference type="PANTHER" id="PTHR30469">
    <property type="entry name" value="MULTIDRUG RESISTANCE PROTEIN MDTA"/>
    <property type="match status" value="1"/>
</dbReference>
<dbReference type="SUPFAM" id="SSF111369">
    <property type="entry name" value="HlyD-like secretion proteins"/>
    <property type="match status" value="1"/>
</dbReference>
<dbReference type="InterPro" id="IPR006143">
    <property type="entry name" value="RND_pump_MFP"/>
</dbReference>
<comment type="caution">
    <text evidence="4">The sequence shown here is derived from an EMBL/GenBank/DDBJ whole genome shotgun (WGS) entry which is preliminary data.</text>
</comment>
<dbReference type="InterPro" id="IPR058637">
    <property type="entry name" value="YknX-like_C"/>
</dbReference>
<dbReference type="GO" id="GO:0015562">
    <property type="term" value="F:efflux transmembrane transporter activity"/>
    <property type="evidence" value="ECO:0007669"/>
    <property type="project" value="TreeGrafter"/>
</dbReference>
<dbReference type="Pfam" id="PF25989">
    <property type="entry name" value="YknX_C"/>
    <property type="match status" value="1"/>
</dbReference>
<keyword evidence="2" id="KW-0812">Transmembrane</keyword>
<dbReference type="EMBL" id="LNYH01000147">
    <property type="protein sequence ID" value="KTD14949.1"/>
    <property type="molecule type" value="Genomic_DNA"/>
</dbReference>
<name>A0A0W0V4D3_9GAMM</name>
<dbReference type="Gene3D" id="2.40.30.170">
    <property type="match status" value="1"/>
</dbReference>
<evidence type="ECO:0000259" key="3">
    <source>
        <dbReference type="Pfam" id="PF25989"/>
    </source>
</evidence>
<dbReference type="GO" id="GO:1990281">
    <property type="term" value="C:efflux pump complex"/>
    <property type="evidence" value="ECO:0007669"/>
    <property type="project" value="TreeGrafter"/>
</dbReference>
<dbReference type="Gene3D" id="2.40.50.100">
    <property type="match status" value="1"/>
</dbReference>
<dbReference type="AlphaFoldDB" id="A0A0W0V4D3"/>
<evidence type="ECO:0000256" key="1">
    <source>
        <dbReference type="ARBA" id="ARBA00009477"/>
    </source>
</evidence>
<gene>
    <name evidence="4" type="ORF">Lisr_2294</name>
</gene>
<keyword evidence="5" id="KW-1185">Reference proteome</keyword>
<accession>A0A0W0V4D3</accession>
<feature type="transmembrane region" description="Helical" evidence="2">
    <location>
        <begin position="25"/>
        <end position="43"/>
    </location>
</feature>
<feature type="domain" description="YknX-like C-terminal permuted SH3-like" evidence="3">
    <location>
        <begin position="286"/>
        <end position="348"/>
    </location>
</feature>
<dbReference type="Gene3D" id="1.10.287.470">
    <property type="entry name" value="Helix hairpin bin"/>
    <property type="match status" value="1"/>
</dbReference>
<comment type="similarity">
    <text evidence="1">Belongs to the membrane fusion protein (MFP) (TC 8.A.1) family.</text>
</comment>
<dbReference type="Proteomes" id="UP000054761">
    <property type="component" value="Unassembled WGS sequence"/>
</dbReference>
<dbReference type="STRING" id="454.Lisr_2294"/>